<dbReference type="AlphaFoldDB" id="A0A1N7RI06"/>
<name>A0A1N7RI06_9BACT</name>
<dbReference type="STRING" id="477680.SAMN05421788_11862"/>
<sequence>MLETGKWQNGWYISLATAEEDFLFRFEQHFFPDNLLLRLQALNLFTGRKVMNRLTDVQEHEAKAICRKLNVEKSSSYPFSKELQLAYVSQLLHLLLKARN</sequence>
<organism evidence="1 2">
    <name type="scientific">Filimonas lacunae</name>
    <dbReference type="NCBI Taxonomy" id="477680"/>
    <lineage>
        <taxon>Bacteria</taxon>
        <taxon>Pseudomonadati</taxon>
        <taxon>Bacteroidota</taxon>
        <taxon>Chitinophagia</taxon>
        <taxon>Chitinophagales</taxon>
        <taxon>Chitinophagaceae</taxon>
        <taxon>Filimonas</taxon>
    </lineage>
</organism>
<accession>A0A1N7RI06</accession>
<protein>
    <submittedName>
        <fullName evidence="1">Uncharacterized protein</fullName>
    </submittedName>
</protein>
<reference evidence="2" key="1">
    <citation type="submission" date="2017-01" db="EMBL/GenBank/DDBJ databases">
        <authorList>
            <person name="Varghese N."/>
            <person name="Submissions S."/>
        </authorList>
    </citation>
    <scope>NUCLEOTIDE SEQUENCE [LARGE SCALE GENOMIC DNA]</scope>
    <source>
        <strain evidence="2">DSM 21054</strain>
    </source>
</reference>
<gene>
    <name evidence="1" type="ORF">SAMN05421788_11862</name>
</gene>
<evidence type="ECO:0000313" key="2">
    <source>
        <dbReference type="Proteomes" id="UP000186917"/>
    </source>
</evidence>
<proteinExistence type="predicted"/>
<keyword evidence="2" id="KW-1185">Reference proteome</keyword>
<dbReference type="Proteomes" id="UP000186917">
    <property type="component" value="Unassembled WGS sequence"/>
</dbReference>
<dbReference type="EMBL" id="FTOR01000018">
    <property type="protein sequence ID" value="SIT34715.1"/>
    <property type="molecule type" value="Genomic_DNA"/>
</dbReference>
<evidence type="ECO:0000313" key="1">
    <source>
        <dbReference type="EMBL" id="SIT34715.1"/>
    </source>
</evidence>